<dbReference type="OrthoDB" id="327428at2"/>
<comment type="caution">
    <text evidence="2">The sequence shown here is derived from an EMBL/GenBank/DDBJ whole genome shotgun (WGS) entry which is preliminary data.</text>
</comment>
<dbReference type="AlphaFoldDB" id="A0A4R9JM82"/>
<sequence>MKYQFSDRINLNLWKKKFLLFILLLVILPSILNNHPSRDIYLYDETFYLESADTLSGFQDAASYSFYYKMLSKIWKNPVERYFSNYLVLVLSLCFVFISIAKNSRELLLYSSFLSLIIVSPLIVSAMPFITMFSSVLIALAIYTYYNRRFSAFILISFVLTYARVEFYAFFLLSFVFVFLNLFNKSKKSLILPSLFYLLGLCIAILRNPSSQERAYIAFCQHYAFSKYQRGLYFDDPWTTCDRLLLQDFGIVGDLQKVLLGNFSALLEHIVLNIKSLFEVLAKNLNLPLYFVVTILVLTLFAEVYRLILNIRRRRLVLTLDSIFLFTFLGFSTIGSILYYPRDHYLLQILIVVIFFIKRGAILLEISFVRKKFQQFKKYLVLSGVIIFLLFVGLYFKNHKKMIISGLEKECGVLRLAETIKYLNLKEIHMLSPDGGLCVYLGNKNCENIYPYEKKMKFLDFIEKRKINIILLTEYYEKDAIYRDDSEFKKFRESNYKLNSGTYFEEVLLYTCKARKILVKKE</sequence>
<evidence type="ECO:0000313" key="2">
    <source>
        <dbReference type="EMBL" id="TGL45042.1"/>
    </source>
</evidence>
<keyword evidence="1" id="KW-0472">Membrane</keyword>
<keyword evidence="3" id="KW-1185">Reference proteome</keyword>
<gene>
    <name evidence="2" type="ORF">EHQ49_06170</name>
</gene>
<feature type="transmembrane region" description="Helical" evidence="1">
    <location>
        <begin position="82"/>
        <end position="101"/>
    </location>
</feature>
<dbReference type="Proteomes" id="UP000298125">
    <property type="component" value="Unassembled WGS sequence"/>
</dbReference>
<keyword evidence="1" id="KW-1133">Transmembrane helix</keyword>
<keyword evidence="1" id="KW-0812">Transmembrane</keyword>
<evidence type="ECO:0008006" key="4">
    <source>
        <dbReference type="Google" id="ProtNLM"/>
    </source>
</evidence>
<feature type="transmembrane region" description="Helical" evidence="1">
    <location>
        <begin position="345"/>
        <end position="367"/>
    </location>
</feature>
<feature type="transmembrane region" description="Helical" evidence="1">
    <location>
        <begin position="152"/>
        <end position="183"/>
    </location>
</feature>
<organism evidence="2 3">
    <name type="scientific">Leptospira perdikensis</name>
    <dbReference type="NCBI Taxonomy" id="2484948"/>
    <lineage>
        <taxon>Bacteria</taxon>
        <taxon>Pseudomonadati</taxon>
        <taxon>Spirochaetota</taxon>
        <taxon>Spirochaetia</taxon>
        <taxon>Leptospirales</taxon>
        <taxon>Leptospiraceae</taxon>
        <taxon>Leptospira</taxon>
    </lineage>
</organism>
<accession>A0A4R9JM82</accession>
<feature type="transmembrane region" description="Helical" evidence="1">
    <location>
        <begin position="113"/>
        <end position="146"/>
    </location>
</feature>
<dbReference type="RefSeq" id="WP_135577348.1">
    <property type="nucleotide sequence ID" value="NZ_RQGA01000003.1"/>
</dbReference>
<feature type="transmembrane region" description="Helical" evidence="1">
    <location>
        <begin position="287"/>
        <end position="309"/>
    </location>
</feature>
<dbReference type="EMBL" id="RQGA01000003">
    <property type="protein sequence ID" value="TGL45042.1"/>
    <property type="molecule type" value="Genomic_DNA"/>
</dbReference>
<protein>
    <recommendedName>
        <fullName evidence="4">Glycosyltransferase RgtA/B/C/D-like domain-containing protein</fullName>
    </recommendedName>
</protein>
<name>A0A4R9JM82_9LEPT</name>
<proteinExistence type="predicted"/>
<feature type="transmembrane region" description="Helical" evidence="1">
    <location>
        <begin position="379"/>
        <end position="396"/>
    </location>
</feature>
<evidence type="ECO:0000313" key="3">
    <source>
        <dbReference type="Proteomes" id="UP000298125"/>
    </source>
</evidence>
<evidence type="ECO:0000256" key="1">
    <source>
        <dbReference type="SAM" id="Phobius"/>
    </source>
</evidence>
<feature type="transmembrane region" description="Helical" evidence="1">
    <location>
        <begin position="190"/>
        <end position="206"/>
    </location>
</feature>
<reference evidence="2" key="1">
    <citation type="journal article" date="2019" name="PLoS Negl. Trop. Dis.">
        <title>Revisiting the worldwide diversity of Leptospira species in the environment.</title>
        <authorList>
            <person name="Vincent A.T."/>
            <person name="Schiettekatte O."/>
            <person name="Bourhy P."/>
            <person name="Veyrier F.J."/>
            <person name="Picardeau M."/>
        </authorList>
    </citation>
    <scope>NUCLEOTIDE SEQUENCE [LARGE SCALE GENOMIC DNA]</scope>
    <source>
        <strain evidence="2">201702692</strain>
    </source>
</reference>
<feature type="transmembrane region" description="Helical" evidence="1">
    <location>
        <begin position="316"/>
        <end position="339"/>
    </location>
</feature>